<evidence type="ECO:0000313" key="3">
    <source>
        <dbReference type="EMBL" id="TDL42432.1"/>
    </source>
</evidence>
<reference evidence="3 4" key="1">
    <citation type="submission" date="2019-03" db="EMBL/GenBank/DDBJ databases">
        <title>Genome Sequencing and Assembly of Various Microbes Isolated from Partially Reclaimed Soil and Acid Mine Drainage (AMD) Site.</title>
        <authorList>
            <person name="Steinbock B."/>
            <person name="Bechtold R."/>
            <person name="Sevigny J.L."/>
            <person name="Thomas D."/>
            <person name="Cuthill L.R."/>
            <person name="Aveiro Johannsen E.J."/>
            <person name="Thomas K."/>
            <person name="Ghosh A."/>
        </authorList>
    </citation>
    <scope>NUCLEOTIDE SEQUENCE [LARGE SCALE GENOMIC DNA]</scope>
    <source>
        <strain evidence="3 4">S-A3</strain>
    </source>
</reference>
<feature type="region of interest" description="Disordered" evidence="2">
    <location>
        <begin position="1"/>
        <end position="23"/>
    </location>
</feature>
<proteinExistence type="predicted"/>
<protein>
    <recommendedName>
        <fullName evidence="1">D-inositol 3-phosphate glycosyltransferase</fullName>
    </recommendedName>
</protein>
<dbReference type="CDD" id="cd03801">
    <property type="entry name" value="GT4_PimA-like"/>
    <property type="match status" value="1"/>
</dbReference>
<dbReference type="Proteomes" id="UP000295163">
    <property type="component" value="Unassembled WGS sequence"/>
</dbReference>
<keyword evidence="3" id="KW-0808">Transferase</keyword>
<dbReference type="PANTHER" id="PTHR45947">
    <property type="entry name" value="SULFOQUINOVOSYL TRANSFERASE SQD2"/>
    <property type="match status" value="1"/>
</dbReference>
<organism evidence="3 4">
    <name type="scientific">Kocuria rosea</name>
    <name type="common">Deinococcus erythromyxa</name>
    <name type="synonym">Micrococcus rubens</name>
    <dbReference type="NCBI Taxonomy" id="1275"/>
    <lineage>
        <taxon>Bacteria</taxon>
        <taxon>Bacillati</taxon>
        <taxon>Actinomycetota</taxon>
        <taxon>Actinomycetes</taxon>
        <taxon>Micrococcales</taxon>
        <taxon>Micrococcaceae</taxon>
        <taxon>Kocuria</taxon>
    </lineage>
</organism>
<name>A0A4R5YC72_KOCRO</name>
<sequence>MMASTSFPPSHVGWGRPASGRRCGQASRCRRRHRVWPDLRAKKNRRAVGRILIVQPVVPGYRRVFFEEVIRRLEISGHQVLVLTSRAGARSAARAEIIRPPWQREGQGFSRRFKGRDIRYRGSIGYQHRADLVVLELATGCLDTYYAITRSVVSRLRLGRVRSSRVVVWGHVGAYTRNRGRLLDTLEQLQIRGADHVLAYTPTGRDDAVRRGAAPENVSSLDNTVDLRSLESAVDAVVHADLSPSEALRRLGGEWRADVPPNRILAFIGALDAPKRINFLAAALDRLWERDPSTVLLVGGAGVDEGLLMPSVERGQTLLLGRIGDAEKALMARCASAIVMPGRVGLVATESFVLGLPVLTTDYPFHAPEFSYLAPGEDSLVLTDDPVSYADEVFALMNNEPFLARLQQTARKRSGWPTLEHMVQTFVDVCENSLASRF</sequence>
<dbReference type="Gene3D" id="3.40.50.2000">
    <property type="entry name" value="Glycogen Phosphorylase B"/>
    <property type="match status" value="2"/>
</dbReference>
<dbReference type="InterPro" id="IPR050194">
    <property type="entry name" value="Glycosyltransferase_grp1"/>
</dbReference>
<evidence type="ECO:0000256" key="1">
    <source>
        <dbReference type="ARBA" id="ARBA00021292"/>
    </source>
</evidence>
<dbReference type="Pfam" id="PF13692">
    <property type="entry name" value="Glyco_trans_1_4"/>
    <property type="match status" value="1"/>
</dbReference>
<comment type="caution">
    <text evidence="3">The sequence shown here is derived from an EMBL/GenBank/DDBJ whole genome shotgun (WGS) entry which is preliminary data.</text>
</comment>
<gene>
    <name evidence="3" type="ORF">E2R59_10820</name>
</gene>
<evidence type="ECO:0000313" key="4">
    <source>
        <dbReference type="Proteomes" id="UP000295163"/>
    </source>
</evidence>
<dbReference type="SUPFAM" id="SSF53756">
    <property type="entry name" value="UDP-Glycosyltransferase/glycogen phosphorylase"/>
    <property type="match status" value="1"/>
</dbReference>
<dbReference type="GO" id="GO:0016757">
    <property type="term" value="F:glycosyltransferase activity"/>
    <property type="evidence" value="ECO:0007669"/>
    <property type="project" value="TreeGrafter"/>
</dbReference>
<dbReference type="AlphaFoldDB" id="A0A4R5YC72"/>
<evidence type="ECO:0000256" key="2">
    <source>
        <dbReference type="SAM" id="MobiDB-lite"/>
    </source>
</evidence>
<dbReference type="PANTHER" id="PTHR45947:SF3">
    <property type="entry name" value="SULFOQUINOVOSYL TRANSFERASE SQD2"/>
    <property type="match status" value="1"/>
</dbReference>
<accession>A0A4R5YC72</accession>
<dbReference type="EMBL" id="SMZT01000004">
    <property type="protein sequence ID" value="TDL42432.1"/>
    <property type="molecule type" value="Genomic_DNA"/>
</dbReference>